<dbReference type="EMBL" id="MDYP01000022">
    <property type="protein sequence ID" value="OQE05721.1"/>
    <property type="molecule type" value="Genomic_DNA"/>
</dbReference>
<dbReference type="AlphaFoldDB" id="A0A1V6RVB8"/>
<evidence type="ECO:0000313" key="4">
    <source>
        <dbReference type="Proteomes" id="UP000191518"/>
    </source>
</evidence>
<dbReference type="SUPFAM" id="SSF48403">
    <property type="entry name" value="Ankyrin repeat"/>
    <property type="match status" value="1"/>
</dbReference>
<evidence type="ECO:0000313" key="3">
    <source>
        <dbReference type="EMBL" id="OQE05721.1"/>
    </source>
</evidence>
<dbReference type="Pfam" id="PF12796">
    <property type="entry name" value="Ank_2"/>
    <property type="match status" value="1"/>
</dbReference>
<dbReference type="InterPro" id="IPR056884">
    <property type="entry name" value="NPHP3-like_N"/>
</dbReference>
<proteinExistence type="predicted"/>
<protein>
    <recommendedName>
        <fullName evidence="2">Nephrocystin 3-like N-terminal domain-containing protein</fullName>
    </recommendedName>
</protein>
<accession>A0A1V6RVB8</accession>
<comment type="caution">
    <text evidence="3">The sequence shown here is derived from an EMBL/GenBank/DDBJ whole genome shotgun (WGS) entry which is preliminary data.</text>
</comment>
<organism evidence="3 4">
    <name type="scientific">Penicillium vulpinum</name>
    <dbReference type="NCBI Taxonomy" id="29845"/>
    <lineage>
        <taxon>Eukaryota</taxon>
        <taxon>Fungi</taxon>
        <taxon>Dikarya</taxon>
        <taxon>Ascomycota</taxon>
        <taxon>Pezizomycotina</taxon>
        <taxon>Eurotiomycetes</taxon>
        <taxon>Eurotiomycetidae</taxon>
        <taxon>Eurotiales</taxon>
        <taxon>Aspergillaceae</taxon>
        <taxon>Penicillium</taxon>
    </lineage>
</organism>
<dbReference type="Gene3D" id="1.25.40.20">
    <property type="entry name" value="Ankyrin repeat-containing domain"/>
    <property type="match status" value="1"/>
</dbReference>
<dbReference type="Pfam" id="PF24883">
    <property type="entry name" value="NPHP3_N"/>
    <property type="match status" value="1"/>
</dbReference>
<keyword evidence="1" id="KW-0677">Repeat</keyword>
<sequence length="728" mass="82447">MGITSLGILSFQDQSHGGVQSHPEAVTVARKSEIDATVKKCCDALLLTKPSIDREKLKSFKGSPVEGTGKWIESHEIYRSWREHDNTAFCIIGAPGTGKTMLSIYLTELLEQKTKQSPNEDVIYFFCLYGDIERNNVCAILRGLLYQILTKRPELGPYVWPNFDGDAIKKLTLDTPEGLWLIFQTLMKGHSLGKLFCVIDGLDECGDNASAFLLPKFKDLFKSTMLTNLKLAIISRPLPMLSLIPAINLNLNQGEQVNQDVRTFIHSKMDDLCCTHGFNLEARNKLETQLLRSAEGSFLWVGFVVNEMMTLETHTEILDTMKRIPRGLPEMYGRMLAQIKQKHQKFLPLAVVLLHWVAVSTKSLSPKELFAVLAHDKIVMGLETIQDLVKICGGFLRIYKNDKYGRSGNVTLVHQSAKEYLATNSDPELKEFWFAEDLAHLGIANRCLERLKSIPDLGYTTPNILSDSPKWRMSLFLGPFPRRHPTNFSPTIQNFRPDQVDLVCYTFGYWYRHARNCGKHARAMFKNNQQFFATDNSSLGLFWVLVGFDYNPPKNTEGLDPNQVNLPEIQNRTLEIHIASVVGNIPWVESLIEESSNPSQLVNSADHFNMTPLQYAALCGYEKVVDILRNHATGRAQYGRAIWIATTTRYSNIARMLIKHVGNFEDFDTHVETDEDLIVRLAWYARNGNLQLTPNSSSPFQAIGKRYFEAVQTLFGKKPKCEPEAKGK</sequence>
<keyword evidence="4" id="KW-1185">Reference proteome</keyword>
<dbReference type="InterPro" id="IPR027417">
    <property type="entry name" value="P-loop_NTPase"/>
</dbReference>
<dbReference type="SUPFAM" id="SSF52540">
    <property type="entry name" value="P-loop containing nucleoside triphosphate hydrolases"/>
    <property type="match status" value="1"/>
</dbReference>
<dbReference type="InterPro" id="IPR002110">
    <property type="entry name" value="Ankyrin_rpt"/>
</dbReference>
<dbReference type="PANTHER" id="PTHR10039:SF14">
    <property type="entry name" value="NACHT DOMAIN-CONTAINING PROTEIN"/>
    <property type="match status" value="1"/>
</dbReference>
<feature type="domain" description="Nephrocystin 3-like N-terminal" evidence="2">
    <location>
        <begin position="67"/>
        <end position="236"/>
    </location>
</feature>
<dbReference type="OrthoDB" id="20872at2759"/>
<dbReference type="Proteomes" id="UP000191518">
    <property type="component" value="Unassembled WGS sequence"/>
</dbReference>
<dbReference type="STRING" id="29845.A0A1V6RVB8"/>
<evidence type="ECO:0000256" key="1">
    <source>
        <dbReference type="ARBA" id="ARBA00022737"/>
    </source>
</evidence>
<dbReference type="Gene3D" id="3.40.50.300">
    <property type="entry name" value="P-loop containing nucleotide triphosphate hydrolases"/>
    <property type="match status" value="1"/>
</dbReference>
<name>A0A1V6RVB8_9EURO</name>
<dbReference type="InterPro" id="IPR036770">
    <property type="entry name" value="Ankyrin_rpt-contain_sf"/>
</dbReference>
<gene>
    <name evidence="3" type="ORF">PENVUL_c022G06694</name>
</gene>
<evidence type="ECO:0000259" key="2">
    <source>
        <dbReference type="Pfam" id="PF24883"/>
    </source>
</evidence>
<reference evidence="4" key="1">
    <citation type="journal article" date="2017" name="Nat. Microbiol.">
        <title>Global analysis of biosynthetic gene clusters reveals vast potential of secondary metabolite production in Penicillium species.</title>
        <authorList>
            <person name="Nielsen J.C."/>
            <person name="Grijseels S."/>
            <person name="Prigent S."/>
            <person name="Ji B."/>
            <person name="Dainat J."/>
            <person name="Nielsen K.F."/>
            <person name="Frisvad J.C."/>
            <person name="Workman M."/>
            <person name="Nielsen J."/>
        </authorList>
    </citation>
    <scope>NUCLEOTIDE SEQUENCE [LARGE SCALE GENOMIC DNA]</scope>
    <source>
        <strain evidence="4">IBT 29486</strain>
    </source>
</reference>
<dbReference type="PANTHER" id="PTHR10039">
    <property type="entry name" value="AMELOGENIN"/>
    <property type="match status" value="1"/>
</dbReference>